<dbReference type="GO" id="GO:0008479">
    <property type="term" value="F:tRNA-guanosine(34) queuine transglycosylase activity"/>
    <property type="evidence" value="ECO:0007669"/>
    <property type="project" value="UniProtKB-UniRule"/>
</dbReference>
<organism evidence="6 7">
    <name type="scientific">candidate division CPR2 bacterium GW2011_GWC1_41_48</name>
    <dbReference type="NCBI Taxonomy" id="1618344"/>
    <lineage>
        <taxon>Bacteria</taxon>
        <taxon>Bacteria division CPR2</taxon>
    </lineage>
</organism>
<dbReference type="Pfam" id="PF01702">
    <property type="entry name" value="TGT"/>
    <property type="match status" value="1"/>
</dbReference>
<dbReference type="InterPro" id="IPR004803">
    <property type="entry name" value="TGT"/>
</dbReference>
<dbReference type="AlphaFoldDB" id="A0A0G0YH76"/>
<keyword evidence="4" id="KW-0479">Metal-binding</keyword>
<keyword evidence="4" id="KW-0862">Zinc</keyword>
<dbReference type="PANTHER" id="PTHR46499">
    <property type="entry name" value="QUEUINE TRNA-RIBOSYLTRANSFERASE"/>
    <property type="match status" value="1"/>
</dbReference>
<comment type="cofactor">
    <cofactor evidence="4">
        <name>Zn(2+)</name>
        <dbReference type="ChEBI" id="CHEBI:29105"/>
    </cofactor>
    <text evidence="4">Binds 1 zinc ion per subunit.</text>
</comment>
<comment type="pathway">
    <text evidence="4">tRNA modification; tRNA-queuosine biosynthesis.</text>
</comment>
<gene>
    <name evidence="4" type="primary">tgt</name>
    <name evidence="6" type="ORF">UU65_C0004G0117</name>
</gene>
<dbReference type="UniPathway" id="UPA00392"/>
<dbReference type="InterPro" id="IPR050076">
    <property type="entry name" value="ArchSynthase1/Queuine_TRR"/>
</dbReference>
<comment type="similarity">
    <text evidence="4">Belongs to the queuine tRNA-ribosyltransferase family.</text>
</comment>
<evidence type="ECO:0000256" key="2">
    <source>
        <dbReference type="ARBA" id="ARBA00022679"/>
    </source>
</evidence>
<sequence>MFKFELKKEDQATKARLGLITTTHGQIKTPVFMPVGTLGTVKTLSPEDLCELGVEIILGNTYHLYLRPGMDVLKEFGGLHNFMQWDGPILTDSGGYQIFSLGTDYRENMPGNLVKIKEDGAEFTSHIDGSKHFFTPEGVIDYQLTIGSDIMMPLDFCPSAEADKKEIEKAVDVTSKWFKRAWEYYEQESKKIKNTGALFAIIQGGTHKDLREESFEDLNQFPVFGFAIGGVANAGESREKQREAVDATIPLIPKDKPRYLMGVGEPIGILEAVERGVDMFDSVMPTRIARNGAVWTSTGRINLRNAKYKFDKDPIEIGCGCKACQKFSKGYLHHLIKNNEILGMRLTTMHNVHFLIELMSRIRKSIEDGNFKEIKANFLKEFSKIKGSENRF</sequence>
<feature type="region of interest" description="RNA binding; important for wobble base 34 recognition" evidence="4">
    <location>
        <begin position="286"/>
        <end position="290"/>
    </location>
</feature>
<dbReference type="PANTHER" id="PTHR46499:SF1">
    <property type="entry name" value="QUEUINE TRNA-RIBOSYLTRANSFERASE"/>
    <property type="match status" value="1"/>
</dbReference>
<reference evidence="6 7" key="1">
    <citation type="journal article" date="2015" name="Nature">
        <title>rRNA introns, odd ribosomes, and small enigmatic genomes across a large radiation of phyla.</title>
        <authorList>
            <person name="Brown C.T."/>
            <person name="Hug L.A."/>
            <person name="Thomas B.C."/>
            <person name="Sharon I."/>
            <person name="Castelle C.J."/>
            <person name="Singh A."/>
            <person name="Wilkins M.J."/>
            <person name="Williams K.H."/>
            <person name="Banfield J.F."/>
        </authorList>
    </citation>
    <scope>NUCLEOTIDE SEQUENCE [LARGE SCALE GENOMIC DNA]</scope>
</reference>
<feature type="domain" description="tRNA-guanine(15) transglycosylase-like" evidence="5">
    <location>
        <begin position="13"/>
        <end position="382"/>
    </location>
</feature>
<feature type="binding site" evidence="4">
    <location>
        <position position="319"/>
    </location>
    <ligand>
        <name>Zn(2+)</name>
        <dbReference type="ChEBI" id="CHEBI:29105"/>
    </ligand>
</feature>
<dbReference type="NCBIfam" id="TIGR00449">
    <property type="entry name" value="tgt_general"/>
    <property type="match status" value="1"/>
</dbReference>
<dbReference type="HAMAP" id="MF_00168">
    <property type="entry name" value="Q_tRNA_Tgt"/>
    <property type="match status" value="1"/>
</dbReference>
<dbReference type="SUPFAM" id="SSF51713">
    <property type="entry name" value="tRNA-guanine transglycosylase"/>
    <property type="match status" value="1"/>
</dbReference>
<keyword evidence="2 4" id="KW-0808">Transferase</keyword>
<dbReference type="GO" id="GO:0005829">
    <property type="term" value="C:cytosol"/>
    <property type="evidence" value="ECO:0007669"/>
    <property type="project" value="TreeGrafter"/>
</dbReference>
<dbReference type="InterPro" id="IPR002616">
    <property type="entry name" value="tRNA_ribo_trans-like"/>
</dbReference>
<name>A0A0G0YH76_UNCC2</name>
<evidence type="ECO:0000256" key="4">
    <source>
        <dbReference type="HAMAP-Rule" id="MF_00168"/>
    </source>
</evidence>
<dbReference type="Proteomes" id="UP000033869">
    <property type="component" value="Unassembled WGS sequence"/>
</dbReference>
<feature type="binding site" evidence="4">
    <location>
        <position position="350"/>
    </location>
    <ligand>
        <name>Zn(2+)</name>
        <dbReference type="ChEBI" id="CHEBI:29105"/>
    </ligand>
</feature>
<protein>
    <recommendedName>
        <fullName evidence="4">Queuine tRNA-ribosyltransferase</fullName>
        <ecNumber evidence="4">2.4.2.29</ecNumber>
    </recommendedName>
    <alternativeName>
        <fullName evidence="4">Guanine insertion enzyme</fullName>
    </alternativeName>
    <alternativeName>
        <fullName evidence="4">tRNA-guanine transglycosylase</fullName>
    </alternativeName>
</protein>
<feature type="binding site" evidence="4">
    <location>
        <position position="203"/>
    </location>
    <ligand>
        <name>substrate</name>
    </ligand>
</feature>
<feature type="region of interest" description="RNA binding" evidence="4">
    <location>
        <begin position="262"/>
        <end position="268"/>
    </location>
</feature>
<dbReference type="PATRIC" id="fig|1618344.3.peg.1050"/>
<feature type="binding site" evidence="4">
    <location>
        <position position="230"/>
    </location>
    <ligand>
        <name>substrate</name>
    </ligand>
</feature>
<dbReference type="EC" id="2.4.2.29" evidence="4"/>
<feature type="binding site" evidence="4">
    <location>
        <position position="155"/>
    </location>
    <ligand>
        <name>substrate</name>
    </ligand>
</feature>
<feature type="binding site" evidence="4">
    <location>
        <position position="321"/>
    </location>
    <ligand>
        <name>Zn(2+)</name>
        <dbReference type="ChEBI" id="CHEBI:29105"/>
    </ligand>
</feature>
<dbReference type="InterPro" id="IPR036511">
    <property type="entry name" value="TGT-like_sf"/>
</dbReference>
<feature type="binding site" evidence="4">
    <location>
        <position position="324"/>
    </location>
    <ligand>
        <name>Zn(2+)</name>
        <dbReference type="ChEBI" id="CHEBI:29105"/>
    </ligand>
</feature>
<feature type="active site" description="Nucleophile" evidence="4">
    <location>
        <position position="281"/>
    </location>
</feature>
<evidence type="ECO:0000259" key="5">
    <source>
        <dbReference type="Pfam" id="PF01702"/>
    </source>
</evidence>
<accession>A0A0G0YH76</accession>
<evidence type="ECO:0000256" key="3">
    <source>
        <dbReference type="ARBA" id="ARBA00022694"/>
    </source>
</evidence>
<feature type="binding site" evidence="4">
    <location>
        <begin position="92"/>
        <end position="96"/>
    </location>
    <ligand>
        <name>substrate</name>
    </ligand>
</feature>
<dbReference type="Gene3D" id="3.20.20.105">
    <property type="entry name" value="Queuine tRNA-ribosyltransferase-like"/>
    <property type="match status" value="1"/>
</dbReference>
<keyword evidence="4" id="KW-0671">Queuosine biosynthesis</keyword>
<dbReference type="EMBL" id="LCBL01000004">
    <property type="protein sequence ID" value="KKS08906.1"/>
    <property type="molecule type" value="Genomic_DNA"/>
</dbReference>
<dbReference type="GO" id="GO:0008616">
    <property type="term" value="P:tRNA queuosine(34) biosynthetic process"/>
    <property type="evidence" value="ECO:0007669"/>
    <property type="project" value="UniProtKB-UniRule"/>
</dbReference>
<proteinExistence type="inferred from homology"/>
<keyword evidence="3 4" id="KW-0819">tRNA processing</keyword>
<comment type="caution">
    <text evidence="6">The sequence shown here is derived from an EMBL/GenBank/DDBJ whole genome shotgun (WGS) entry which is preliminary data.</text>
</comment>
<evidence type="ECO:0000313" key="7">
    <source>
        <dbReference type="Proteomes" id="UP000033869"/>
    </source>
</evidence>
<evidence type="ECO:0000313" key="6">
    <source>
        <dbReference type="EMBL" id="KKS08906.1"/>
    </source>
</evidence>
<comment type="function">
    <text evidence="4">Catalyzes the base-exchange of a guanine (G) residue with the queuine precursor 7-aminomethyl-7-deazaguanine (PreQ1) at position 34 (anticodon wobble position) in tRNAs with GU(N) anticodons (tRNA-Asp, -Asn, -His and -Tyr). Catalysis occurs through a double-displacement mechanism. The nucleophile active site attacks the C1' of nucleotide 34 to detach the guanine base from the RNA, forming a covalent enzyme-RNA intermediate. The proton acceptor active site deprotonates the incoming PreQ1, allowing a nucleophilic attack on the C1' of the ribose to form the product. After dissociation, two additional enzymatic reactions on the tRNA convert PreQ1 to queuine (Q), resulting in the hypermodified nucleoside queuosine (7-(((4,5-cis-dihydroxy-2-cyclopenten-1-yl)amino)methyl)-7-deazaguanosine).</text>
</comment>
<comment type="subunit">
    <text evidence="4">Homodimer. Within each dimer, one monomer is responsible for RNA recognition and catalysis, while the other monomer binds to the replacement base PreQ1.</text>
</comment>
<dbReference type="NCBIfam" id="TIGR00430">
    <property type="entry name" value="Q_tRNA_tgt"/>
    <property type="match status" value="1"/>
</dbReference>
<comment type="catalytic activity">
    <reaction evidence="4">
        <text>7-aminomethyl-7-carbaguanine + guanosine(34) in tRNA = 7-aminomethyl-7-carbaguanosine(34) in tRNA + guanine</text>
        <dbReference type="Rhea" id="RHEA:24104"/>
        <dbReference type="Rhea" id="RHEA-COMP:10341"/>
        <dbReference type="Rhea" id="RHEA-COMP:10342"/>
        <dbReference type="ChEBI" id="CHEBI:16235"/>
        <dbReference type="ChEBI" id="CHEBI:58703"/>
        <dbReference type="ChEBI" id="CHEBI:74269"/>
        <dbReference type="ChEBI" id="CHEBI:82833"/>
        <dbReference type="EC" id="2.4.2.29"/>
    </reaction>
</comment>
<keyword evidence="1 4" id="KW-0328">Glycosyltransferase</keyword>
<dbReference type="GO" id="GO:0046872">
    <property type="term" value="F:metal ion binding"/>
    <property type="evidence" value="ECO:0007669"/>
    <property type="project" value="UniProtKB-KW"/>
</dbReference>
<feature type="active site" description="Proton acceptor" evidence="4">
    <location>
        <position position="92"/>
    </location>
</feature>
<evidence type="ECO:0000256" key="1">
    <source>
        <dbReference type="ARBA" id="ARBA00022676"/>
    </source>
</evidence>